<dbReference type="OrthoDB" id="1704464at2759"/>
<evidence type="ECO:0000256" key="2">
    <source>
        <dbReference type="ARBA" id="ARBA00022723"/>
    </source>
</evidence>
<evidence type="ECO:0000256" key="6">
    <source>
        <dbReference type="SAM" id="Phobius"/>
    </source>
</evidence>
<keyword evidence="5" id="KW-0067">ATP-binding</keyword>
<dbReference type="GO" id="GO:0038199">
    <property type="term" value="F:ethylene receptor activity"/>
    <property type="evidence" value="ECO:0007669"/>
    <property type="project" value="TreeGrafter"/>
</dbReference>
<protein>
    <recommendedName>
        <fullName evidence="7">Ethylene receptor 1-like N-terminal domain-containing protein</fullName>
    </recommendedName>
</protein>
<feature type="transmembrane region" description="Helical" evidence="6">
    <location>
        <begin position="20"/>
        <end position="42"/>
    </location>
</feature>
<evidence type="ECO:0000313" key="9">
    <source>
        <dbReference type="Proteomes" id="UP001141806"/>
    </source>
</evidence>
<comment type="caution">
    <text evidence="8">The sequence shown here is derived from an EMBL/GenBank/DDBJ whole genome shotgun (WGS) entry which is preliminary data.</text>
</comment>
<evidence type="ECO:0000313" key="8">
    <source>
        <dbReference type="EMBL" id="KAJ4976829.1"/>
    </source>
</evidence>
<reference evidence="8" key="1">
    <citation type="journal article" date="2023" name="Plant J.">
        <title>The genome of the king protea, Protea cynaroides.</title>
        <authorList>
            <person name="Chang J."/>
            <person name="Duong T.A."/>
            <person name="Schoeman C."/>
            <person name="Ma X."/>
            <person name="Roodt D."/>
            <person name="Barker N."/>
            <person name="Li Z."/>
            <person name="Van de Peer Y."/>
            <person name="Mizrachi E."/>
        </authorList>
    </citation>
    <scope>NUCLEOTIDE SEQUENCE</scope>
    <source>
        <tissue evidence="8">Young leaves</tissue>
    </source>
</reference>
<keyword evidence="9" id="KW-1185">Reference proteome</keyword>
<dbReference type="EMBL" id="JAMYWD010000003">
    <property type="protein sequence ID" value="KAJ4976829.1"/>
    <property type="molecule type" value="Genomic_DNA"/>
</dbReference>
<keyword evidence="6" id="KW-1133">Transmembrane helix</keyword>
<dbReference type="GO" id="GO:0046872">
    <property type="term" value="F:metal ion binding"/>
    <property type="evidence" value="ECO:0007669"/>
    <property type="project" value="UniProtKB-KW"/>
</dbReference>
<dbReference type="GO" id="GO:0016301">
    <property type="term" value="F:kinase activity"/>
    <property type="evidence" value="ECO:0007669"/>
    <property type="project" value="UniProtKB-KW"/>
</dbReference>
<evidence type="ECO:0000256" key="4">
    <source>
        <dbReference type="ARBA" id="ARBA00022777"/>
    </source>
</evidence>
<feature type="transmembrane region" description="Helical" evidence="6">
    <location>
        <begin position="82"/>
        <end position="109"/>
    </location>
</feature>
<keyword evidence="4" id="KW-0418">Kinase</keyword>
<dbReference type="GO" id="GO:0005524">
    <property type="term" value="F:ATP binding"/>
    <property type="evidence" value="ECO:0007669"/>
    <property type="project" value="UniProtKB-KW"/>
</dbReference>
<dbReference type="PANTHER" id="PTHR24423:SF625">
    <property type="entry name" value="ETHYLENE RESPONSE SENSOR 1"/>
    <property type="match status" value="1"/>
</dbReference>
<dbReference type="Proteomes" id="UP001141806">
    <property type="component" value="Unassembled WGS sequence"/>
</dbReference>
<feature type="transmembrane region" description="Helical" evidence="6">
    <location>
        <begin position="54"/>
        <end position="76"/>
    </location>
</feature>
<dbReference type="PANTHER" id="PTHR24423">
    <property type="entry name" value="TWO-COMPONENT SENSOR HISTIDINE KINASE"/>
    <property type="match status" value="1"/>
</dbReference>
<name>A0A9Q0QYX0_9MAGN</name>
<keyword evidence="3" id="KW-0547">Nucleotide-binding</keyword>
<dbReference type="InterPro" id="IPR058544">
    <property type="entry name" value="ETR1_N"/>
</dbReference>
<dbReference type="GO" id="GO:0005783">
    <property type="term" value="C:endoplasmic reticulum"/>
    <property type="evidence" value="ECO:0007669"/>
    <property type="project" value="TreeGrafter"/>
</dbReference>
<keyword evidence="6" id="KW-0812">Transmembrane</keyword>
<accession>A0A9Q0QYX0</accession>
<keyword evidence="6" id="KW-0472">Membrane</keyword>
<dbReference type="Pfam" id="PF25487">
    <property type="entry name" value="ETR1_N"/>
    <property type="match status" value="1"/>
</dbReference>
<evidence type="ECO:0000256" key="1">
    <source>
        <dbReference type="ARBA" id="ARBA00022679"/>
    </source>
</evidence>
<gene>
    <name evidence="8" type="ORF">NE237_001935</name>
</gene>
<dbReference type="AlphaFoldDB" id="A0A9Q0QYX0"/>
<proteinExistence type="predicted"/>
<feature type="domain" description="Ethylene receptor 1-like N-terminal" evidence="7">
    <location>
        <begin position="17"/>
        <end position="115"/>
    </location>
</feature>
<keyword evidence="2" id="KW-0479">Metal-binding</keyword>
<evidence type="ECO:0000256" key="3">
    <source>
        <dbReference type="ARBA" id="ARBA00022741"/>
    </source>
</evidence>
<organism evidence="8 9">
    <name type="scientific">Protea cynaroides</name>
    <dbReference type="NCBI Taxonomy" id="273540"/>
    <lineage>
        <taxon>Eukaryota</taxon>
        <taxon>Viridiplantae</taxon>
        <taxon>Streptophyta</taxon>
        <taxon>Embryophyta</taxon>
        <taxon>Tracheophyta</taxon>
        <taxon>Spermatophyta</taxon>
        <taxon>Magnoliopsida</taxon>
        <taxon>Proteales</taxon>
        <taxon>Proteaceae</taxon>
        <taxon>Protea</taxon>
    </lineage>
</organism>
<sequence>MESCNCIPRQWPVDEILMKYQFISDFFIALAYFSIPLLLIYFIKKSAIFPYRWVLVQFGAFIVLCGSTHLINLWTFNPYSSTVAVVMTIAKVLTAVVSCATAFMLLCIIPDLLDVKTRELVFKNKVAELDVQKKKQASMIESFQMVQVAMAISHATILEESMRNNGSAHGAKCSTGFGKERGENCHSCSKLILEQRLMVETILKGSILLAALINDVLDLSRLENGSLELELELVTFNLPAVNPSCTPENSGTFTSSGFLGTQLSLASDMSTDDYNFQATNCSDGFQSGSMEVSFLDCLPSLIGFFNHGLAFQAIEQNSSSNINNVWLGGGDVLENLYKSEKERELHKKLRFFHLQRIRVVLPSHSFEKF</sequence>
<evidence type="ECO:0000259" key="7">
    <source>
        <dbReference type="Pfam" id="PF25487"/>
    </source>
</evidence>
<dbReference type="GO" id="GO:0051740">
    <property type="term" value="F:ethylene binding"/>
    <property type="evidence" value="ECO:0007669"/>
    <property type="project" value="TreeGrafter"/>
</dbReference>
<keyword evidence="1" id="KW-0808">Transferase</keyword>
<evidence type="ECO:0000256" key="5">
    <source>
        <dbReference type="ARBA" id="ARBA00022840"/>
    </source>
</evidence>